<keyword evidence="11" id="KW-1185">Reference proteome</keyword>
<reference evidence="10 11" key="1">
    <citation type="submission" date="2018-11" db="EMBL/GenBank/DDBJ databases">
        <title>Genomic Encyclopedia of Type Strains, Phase IV (KMG-IV): sequencing the most valuable type-strain genomes for metagenomic binning, comparative biology and taxonomic classification.</title>
        <authorList>
            <person name="Goeker M."/>
        </authorList>
    </citation>
    <scope>NUCLEOTIDE SEQUENCE [LARGE SCALE GENOMIC DNA]</scope>
    <source>
        <strain evidence="10 11">DSM 16974</strain>
    </source>
</reference>
<evidence type="ECO:0000256" key="6">
    <source>
        <dbReference type="PIRSR" id="PIRSR000349-1"/>
    </source>
</evidence>
<dbReference type="InterPro" id="IPR036324">
    <property type="entry name" value="Mn/Fe_SOD_N_sf"/>
</dbReference>
<dbReference type="PANTHER" id="PTHR42769">
    <property type="entry name" value="SUPEROXIDE DISMUTASE"/>
    <property type="match status" value="1"/>
</dbReference>
<dbReference type="PIRSF" id="PIRSF000349">
    <property type="entry name" value="SODismutase"/>
    <property type="match status" value="1"/>
</dbReference>
<dbReference type="InterPro" id="IPR019833">
    <property type="entry name" value="Mn/Fe_SOD_BS"/>
</dbReference>
<evidence type="ECO:0000313" key="10">
    <source>
        <dbReference type="EMBL" id="ROQ19513.1"/>
    </source>
</evidence>
<evidence type="ECO:0000256" key="7">
    <source>
        <dbReference type="RuleBase" id="RU000414"/>
    </source>
</evidence>
<feature type="binding site" evidence="6">
    <location>
        <position position="74"/>
    </location>
    <ligand>
        <name>Mn(2+)</name>
        <dbReference type="ChEBI" id="CHEBI:29035"/>
    </ligand>
</feature>
<feature type="binding site" evidence="6">
    <location>
        <position position="27"/>
    </location>
    <ligand>
        <name>Mn(2+)</name>
        <dbReference type="ChEBI" id="CHEBI:29035"/>
    </ligand>
</feature>
<dbReference type="InterPro" id="IPR019832">
    <property type="entry name" value="Mn/Fe_SOD_C"/>
</dbReference>
<evidence type="ECO:0000259" key="9">
    <source>
        <dbReference type="Pfam" id="PF02777"/>
    </source>
</evidence>
<evidence type="ECO:0000256" key="3">
    <source>
        <dbReference type="ARBA" id="ARBA00023002"/>
    </source>
</evidence>
<sequence length="194" mass="21854">MAFELPQLPYAKDALEPHISQETLEYHYGKHHQTYVDKLNAAVEGKPEADKSLEDVIKSAKGPLFNNAAQVWNHTFYWHCLSPNGGGEANGAVGEAINKAFGSFDKFKEEFSTNAANNFGSGWTWLVKKSDGSVAIVNTSNAETPLTDESVTVLLTVDVWEHAYYIDYRNARPKYLEAFWNLVNWEFVNENFAK</sequence>
<dbReference type="InterPro" id="IPR001189">
    <property type="entry name" value="Mn/Fe_SOD"/>
</dbReference>
<feature type="binding site" evidence="6">
    <location>
        <position position="162"/>
    </location>
    <ligand>
        <name>Mn(2+)</name>
        <dbReference type="ChEBI" id="CHEBI:29035"/>
    </ligand>
</feature>
<dbReference type="InterPro" id="IPR019831">
    <property type="entry name" value="Mn/Fe_SOD_N"/>
</dbReference>
<dbReference type="GO" id="GO:0004784">
    <property type="term" value="F:superoxide dismutase activity"/>
    <property type="evidence" value="ECO:0007669"/>
    <property type="project" value="UniProtKB-EC"/>
</dbReference>
<dbReference type="RefSeq" id="WP_123636863.1">
    <property type="nucleotide sequence ID" value="NZ_RJUK01000001.1"/>
</dbReference>
<dbReference type="Gene3D" id="1.10.287.990">
    <property type="entry name" value="Fe,Mn superoxide dismutase (SOD) domain"/>
    <property type="match status" value="1"/>
</dbReference>
<gene>
    <name evidence="10" type="ORF">EDC38_0097</name>
</gene>
<dbReference type="SUPFAM" id="SSF46609">
    <property type="entry name" value="Fe,Mn superoxide dismutase (SOD), N-terminal domain"/>
    <property type="match status" value="1"/>
</dbReference>
<name>A0A3N1NTM2_9GAMM</name>
<dbReference type="SUPFAM" id="SSF54719">
    <property type="entry name" value="Fe,Mn superoxide dismutase (SOD), C-terminal domain"/>
    <property type="match status" value="1"/>
</dbReference>
<comment type="caution">
    <text evidence="10">The sequence shown here is derived from an EMBL/GenBank/DDBJ whole genome shotgun (WGS) entry which is preliminary data.</text>
</comment>
<keyword evidence="3 7" id="KW-0560">Oxidoreductase</keyword>
<organism evidence="10 11">
    <name type="scientific">Marinimicrobium koreense</name>
    <dbReference type="NCBI Taxonomy" id="306545"/>
    <lineage>
        <taxon>Bacteria</taxon>
        <taxon>Pseudomonadati</taxon>
        <taxon>Pseudomonadota</taxon>
        <taxon>Gammaproteobacteria</taxon>
        <taxon>Cellvibrionales</taxon>
        <taxon>Cellvibrionaceae</taxon>
        <taxon>Marinimicrobium</taxon>
    </lineage>
</organism>
<dbReference type="EC" id="1.15.1.1" evidence="7"/>
<comment type="function">
    <text evidence="7">Destroys radicals which are normally produced within the cells and which are toxic to biological systems.</text>
</comment>
<evidence type="ECO:0000259" key="8">
    <source>
        <dbReference type="Pfam" id="PF00081"/>
    </source>
</evidence>
<dbReference type="OrthoDB" id="9803125at2"/>
<dbReference type="PROSITE" id="PS00088">
    <property type="entry name" value="SOD_MN"/>
    <property type="match status" value="1"/>
</dbReference>
<dbReference type="FunFam" id="1.10.287.990:FF:000002">
    <property type="entry name" value="Superoxide dismutase"/>
    <property type="match status" value="1"/>
</dbReference>
<dbReference type="GO" id="GO:0005737">
    <property type="term" value="C:cytoplasm"/>
    <property type="evidence" value="ECO:0007669"/>
    <property type="project" value="UniProtKB-ARBA"/>
</dbReference>
<comment type="similarity">
    <text evidence="1 7">Belongs to the iron/manganese superoxide dismutase family.</text>
</comment>
<evidence type="ECO:0000256" key="1">
    <source>
        <dbReference type="ARBA" id="ARBA00008714"/>
    </source>
</evidence>
<comment type="catalytic activity">
    <reaction evidence="5 7">
        <text>2 superoxide + 2 H(+) = H2O2 + O2</text>
        <dbReference type="Rhea" id="RHEA:20696"/>
        <dbReference type="ChEBI" id="CHEBI:15378"/>
        <dbReference type="ChEBI" id="CHEBI:15379"/>
        <dbReference type="ChEBI" id="CHEBI:16240"/>
        <dbReference type="ChEBI" id="CHEBI:18421"/>
        <dbReference type="EC" id="1.15.1.1"/>
    </reaction>
</comment>
<protein>
    <recommendedName>
        <fullName evidence="7">Superoxide dismutase</fullName>
        <ecNumber evidence="7">1.15.1.1</ecNumber>
    </recommendedName>
</protein>
<keyword evidence="4" id="KW-0408">Iron</keyword>
<dbReference type="Pfam" id="PF02777">
    <property type="entry name" value="Sod_Fe_C"/>
    <property type="match status" value="1"/>
</dbReference>
<dbReference type="AlphaFoldDB" id="A0A3N1NTM2"/>
<feature type="domain" description="Manganese/iron superoxide dismutase C-terminal" evidence="9">
    <location>
        <begin position="90"/>
        <end position="191"/>
    </location>
</feature>
<dbReference type="InterPro" id="IPR036314">
    <property type="entry name" value="SOD_C_sf"/>
</dbReference>
<proteinExistence type="inferred from homology"/>
<dbReference type="EMBL" id="RJUK01000001">
    <property type="protein sequence ID" value="ROQ19513.1"/>
    <property type="molecule type" value="Genomic_DNA"/>
</dbReference>
<evidence type="ECO:0000256" key="2">
    <source>
        <dbReference type="ARBA" id="ARBA00022723"/>
    </source>
</evidence>
<dbReference type="Proteomes" id="UP000273643">
    <property type="component" value="Unassembled WGS sequence"/>
</dbReference>
<dbReference type="PANTHER" id="PTHR42769:SF3">
    <property type="entry name" value="SUPEROXIDE DISMUTASE [FE] 2, CHLOROPLASTIC"/>
    <property type="match status" value="1"/>
</dbReference>
<accession>A0A3N1NTM2</accession>
<feature type="domain" description="Manganese/iron superoxide dismutase N-terminal" evidence="8">
    <location>
        <begin position="3"/>
        <end position="82"/>
    </location>
</feature>
<dbReference type="PRINTS" id="PR01703">
    <property type="entry name" value="MNSODISMTASE"/>
</dbReference>
<dbReference type="Gene3D" id="3.55.40.20">
    <property type="entry name" value="Iron/manganese superoxide dismutase, C-terminal domain"/>
    <property type="match status" value="1"/>
</dbReference>
<evidence type="ECO:0000256" key="4">
    <source>
        <dbReference type="ARBA" id="ARBA00023004"/>
    </source>
</evidence>
<feature type="binding site" evidence="6">
    <location>
        <position position="158"/>
    </location>
    <ligand>
        <name>Mn(2+)</name>
        <dbReference type="ChEBI" id="CHEBI:29035"/>
    </ligand>
</feature>
<evidence type="ECO:0000256" key="5">
    <source>
        <dbReference type="ARBA" id="ARBA00049204"/>
    </source>
</evidence>
<dbReference type="Pfam" id="PF00081">
    <property type="entry name" value="Sod_Fe_N"/>
    <property type="match status" value="1"/>
</dbReference>
<dbReference type="GO" id="GO:0046914">
    <property type="term" value="F:transition metal ion binding"/>
    <property type="evidence" value="ECO:0007669"/>
    <property type="project" value="UniProtKB-ARBA"/>
</dbReference>
<dbReference type="FunFam" id="3.55.40.20:FF:000001">
    <property type="entry name" value="Superoxide dismutase"/>
    <property type="match status" value="1"/>
</dbReference>
<evidence type="ECO:0000313" key="11">
    <source>
        <dbReference type="Proteomes" id="UP000273643"/>
    </source>
</evidence>
<keyword evidence="2 6" id="KW-0479">Metal-binding</keyword>